<keyword evidence="4" id="KW-0175">Coiled coil</keyword>
<feature type="domain" description="Prohead serine protease" evidence="5">
    <location>
        <begin position="78"/>
        <end position="150"/>
    </location>
</feature>
<keyword evidence="1" id="KW-1188">Viral release from host cell</keyword>
<comment type="caution">
    <text evidence="6">The sequence shown here is derived from an EMBL/GenBank/DDBJ whole genome shotgun (WGS) entry which is preliminary data.</text>
</comment>
<gene>
    <name evidence="6" type="ORF">LCGC14_0712010</name>
</gene>
<dbReference type="Pfam" id="PF04586">
    <property type="entry name" value="Peptidase_S78"/>
    <property type="match status" value="1"/>
</dbReference>
<feature type="coiled-coil region" evidence="4">
    <location>
        <begin position="197"/>
        <end position="224"/>
    </location>
</feature>
<evidence type="ECO:0000256" key="1">
    <source>
        <dbReference type="ARBA" id="ARBA00022612"/>
    </source>
</evidence>
<evidence type="ECO:0000256" key="3">
    <source>
        <dbReference type="ARBA" id="ARBA00022801"/>
    </source>
</evidence>
<accession>A0A0F9T0F6</accession>
<keyword evidence="2" id="KW-0645">Protease</keyword>
<keyword evidence="3" id="KW-0378">Hydrolase</keyword>
<evidence type="ECO:0000259" key="5">
    <source>
        <dbReference type="Pfam" id="PF04586"/>
    </source>
</evidence>
<dbReference type="GO" id="GO:0008233">
    <property type="term" value="F:peptidase activity"/>
    <property type="evidence" value="ECO:0007669"/>
    <property type="project" value="UniProtKB-KW"/>
</dbReference>
<dbReference type="AlphaFoldDB" id="A0A0F9T0F6"/>
<dbReference type="EMBL" id="LAZR01001573">
    <property type="protein sequence ID" value="KKN42551.1"/>
    <property type="molecule type" value="Genomic_DNA"/>
</dbReference>
<dbReference type="InterPro" id="IPR054613">
    <property type="entry name" value="Peptidase_S78_dom"/>
</dbReference>
<protein>
    <recommendedName>
        <fullName evidence="5">Prohead serine protease domain-containing protein</fullName>
    </recommendedName>
</protein>
<evidence type="ECO:0000256" key="4">
    <source>
        <dbReference type="SAM" id="Coils"/>
    </source>
</evidence>
<dbReference type="GO" id="GO:0006508">
    <property type="term" value="P:proteolysis"/>
    <property type="evidence" value="ECO:0007669"/>
    <property type="project" value="UniProtKB-KW"/>
</dbReference>
<evidence type="ECO:0000313" key="6">
    <source>
        <dbReference type="EMBL" id="KKN42551.1"/>
    </source>
</evidence>
<name>A0A0F9T0F6_9ZZZZ</name>
<reference evidence="6" key="1">
    <citation type="journal article" date="2015" name="Nature">
        <title>Complex archaea that bridge the gap between prokaryotes and eukaryotes.</title>
        <authorList>
            <person name="Spang A."/>
            <person name="Saw J.H."/>
            <person name="Jorgensen S.L."/>
            <person name="Zaremba-Niedzwiedzka K."/>
            <person name="Martijn J."/>
            <person name="Lind A.E."/>
            <person name="van Eijk R."/>
            <person name="Schleper C."/>
            <person name="Guy L."/>
            <person name="Ettema T.J."/>
        </authorList>
    </citation>
    <scope>NUCLEOTIDE SEQUENCE</scope>
</reference>
<sequence length="250" mass="27687">MEVKRFRSQLKLLGDDAPEGSVQAVFSTFGIRDLGDDVTLKSFFTDGQEIAMSSWGHMWNNLPPGKGVIRVGEKTAVFDGQFFMDTVSGQEHYKTIRNLGGLQEWSFGYETLKSHMGDHDDDIERQARFLEKGEIYEVAPVLIGMNRDTYTVGIKGGRTFADELDMALAAMSSLVERSQSLAGLRAKDGRTLSDRKREQLTKALADLRDIAAQLDALLKSQEGEPTVDGLALFAQFQRTRATLLGVAMEA</sequence>
<proteinExistence type="predicted"/>
<organism evidence="6">
    <name type="scientific">marine sediment metagenome</name>
    <dbReference type="NCBI Taxonomy" id="412755"/>
    <lineage>
        <taxon>unclassified sequences</taxon>
        <taxon>metagenomes</taxon>
        <taxon>ecological metagenomes</taxon>
    </lineage>
</organism>
<evidence type="ECO:0000256" key="2">
    <source>
        <dbReference type="ARBA" id="ARBA00022670"/>
    </source>
</evidence>